<protein>
    <submittedName>
        <fullName evidence="2">Esterase family protein</fullName>
    </submittedName>
</protein>
<dbReference type="AlphaFoldDB" id="A0A3N4GSC0"/>
<keyword evidence="3" id="KW-1185">Reference proteome</keyword>
<dbReference type="InterPro" id="IPR000801">
    <property type="entry name" value="Esterase-like"/>
</dbReference>
<feature type="region of interest" description="Disordered" evidence="1">
    <location>
        <begin position="1"/>
        <end position="25"/>
    </location>
</feature>
<sequence>MTTRRPGLRRPGPNGAGPHGAGPTASSWARRIGMIAAMLLLAATAGAQVPARAQAAHLVAVHDLSPTESVLKVYSSAMGKVITSQVLHPPGRPPGPAVYMLPGLGGGEDGISWINNGGARAFFAGKAVTAVFPVGGRASMFTDWQRDDPVLGRNKWRTFLTRELPPIVNRAFHTNGINAITGVSMSGGPALAIAESAPGLYRAVASYSGCPGTTDLLGVGAVTAVVTRGGGNVLNMWGPPGGPDWMANDPIVNAGKLRGTAVFLSAATGVPGPIDGGPAETLGGLAGGGQIEAYTRACTAAVSNRLTALGIAHTFSARPLGSHSWGVFAADLRASWPVIGRAIGA</sequence>
<dbReference type="InterPro" id="IPR029058">
    <property type="entry name" value="AB_hydrolase_fold"/>
</dbReference>
<gene>
    <name evidence="2" type="ORF">EF294_08370</name>
</gene>
<comment type="caution">
    <text evidence="2">The sequence shown here is derived from an EMBL/GenBank/DDBJ whole genome shotgun (WGS) entry which is preliminary data.</text>
</comment>
<evidence type="ECO:0000313" key="2">
    <source>
        <dbReference type="EMBL" id="RPA63596.1"/>
    </source>
</evidence>
<proteinExistence type="predicted"/>
<name>A0A3N4GSC0_9ACTN</name>
<dbReference type="Pfam" id="PF00756">
    <property type="entry name" value="Esterase"/>
    <property type="match status" value="1"/>
</dbReference>
<dbReference type="Gene3D" id="3.40.50.1820">
    <property type="entry name" value="alpha/beta hydrolase"/>
    <property type="match status" value="1"/>
</dbReference>
<dbReference type="Proteomes" id="UP000267536">
    <property type="component" value="Unassembled WGS sequence"/>
</dbReference>
<dbReference type="SUPFAM" id="SSF53474">
    <property type="entry name" value="alpha/beta-Hydrolases"/>
    <property type="match status" value="1"/>
</dbReference>
<dbReference type="RefSeq" id="WP_123928046.1">
    <property type="nucleotide sequence ID" value="NZ_JBPSDP010000001.1"/>
</dbReference>
<organism evidence="2 3">
    <name type="scientific">Gordonia oryzae</name>
    <dbReference type="NCBI Taxonomy" id="2487349"/>
    <lineage>
        <taxon>Bacteria</taxon>
        <taxon>Bacillati</taxon>
        <taxon>Actinomycetota</taxon>
        <taxon>Actinomycetes</taxon>
        <taxon>Mycobacteriales</taxon>
        <taxon>Gordoniaceae</taxon>
        <taxon>Gordonia</taxon>
    </lineage>
</organism>
<accession>A0A3N4GSC0</accession>
<reference evidence="2 3" key="1">
    <citation type="submission" date="2018-11" db="EMBL/GenBank/DDBJ databases">
        <title>Draft genome sequence of Gordonia sp. RS15-1S isolated from rice stems.</title>
        <authorList>
            <person name="Muangham S."/>
        </authorList>
    </citation>
    <scope>NUCLEOTIDE SEQUENCE [LARGE SCALE GENOMIC DNA]</scope>
    <source>
        <strain evidence="2 3">RS15-1S</strain>
    </source>
</reference>
<dbReference type="EMBL" id="RKMH01000005">
    <property type="protein sequence ID" value="RPA63596.1"/>
    <property type="molecule type" value="Genomic_DNA"/>
</dbReference>
<dbReference type="OrthoDB" id="4510758at2"/>
<evidence type="ECO:0000256" key="1">
    <source>
        <dbReference type="SAM" id="MobiDB-lite"/>
    </source>
</evidence>
<evidence type="ECO:0000313" key="3">
    <source>
        <dbReference type="Proteomes" id="UP000267536"/>
    </source>
</evidence>